<reference evidence="2" key="2">
    <citation type="journal article" date="2018" name="Mol. Plant Microbe Interact.">
        <title>Genome sequence resources for the wheat stripe rust pathogen (Puccinia striiformis f. sp. tritici) and the barley stripe rust pathogen (Puccinia striiformis f. sp. hordei).</title>
        <authorList>
            <person name="Xia C."/>
            <person name="Wang M."/>
            <person name="Yin C."/>
            <person name="Cornejo O.E."/>
            <person name="Hulbert S.H."/>
            <person name="Chen X."/>
        </authorList>
    </citation>
    <scope>NUCLEOTIDE SEQUENCE [LARGE SCALE GENOMIC DNA]</scope>
    <source>
        <strain evidence="2">93-210</strain>
    </source>
</reference>
<organism evidence="1 2">
    <name type="scientific">Puccinia striiformis f. sp. tritici</name>
    <dbReference type="NCBI Taxonomy" id="168172"/>
    <lineage>
        <taxon>Eukaryota</taxon>
        <taxon>Fungi</taxon>
        <taxon>Dikarya</taxon>
        <taxon>Basidiomycota</taxon>
        <taxon>Pucciniomycotina</taxon>
        <taxon>Pucciniomycetes</taxon>
        <taxon>Pucciniales</taxon>
        <taxon>Pucciniaceae</taxon>
        <taxon>Puccinia</taxon>
    </lineage>
</organism>
<protein>
    <submittedName>
        <fullName evidence="1">Uncharacterized protein</fullName>
    </submittedName>
</protein>
<evidence type="ECO:0000313" key="1">
    <source>
        <dbReference type="EMBL" id="KAI7954177.1"/>
    </source>
</evidence>
<proteinExistence type="predicted"/>
<accession>A0ACC0EJH8</accession>
<keyword evidence="2" id="KW-1185">Reference proteome</keyword>
<sequence length="966" mass="109885">HQRNIETKKKKTKTKTKKLKMNHFLHIPTDSSQQLLPGQGLSNSAESGTTTPSARDRTGGPTNRAKDVPGLLTQVSLRVAITSSAVILCVMLFNLYLEYQSCLLLLTHDLKRAALNDTINSPIDQSSPRQGWLHDRPEDGTLKPLDYKILPPAANNSNNWTCILIHGLGDYHASDSFRLREALLGLRPALFEPMSFIIPSADPLPVTVFGGQLRSAWFDIRNWTDVHRDEDIVRMKTNVRRLIHIIHHHHLDMNRTIIAGFSQGAVMSLLLGLTLDPPPAGLVMLSGFLPIPSHLKELFGRPAAATAARKTILHWLHGARDPYFPLPFAQDGFKQLKDLALFPSQNLFFSQLSDLDHHWSPDELTILASTLDRGLSTFVKGTSFAMRMFEIMYFLAMLQRDFFRFCILSWCCTLALAPRPIFDLNFPPESCLQDSVPTGLPTHQFLRNKRKSPPVPISSINPSASRSRLSPTQNVRPEEELDPRPFETQKSGITTVVRNGIQDRVMIGIDHKQYLGDGPQFIQPTNSPDRGTLENNLNTPGFLSNGLILEELLSKFSTRFRHKIYAKEYQSSKNPSSDKHPAFPFTRVFSSYGAGRKVTKVLHHRTLQRQPTRCLLPLYNHLVISLYKQNRKLLNLLNIPTSKHRKRQESLLEWLEKEIFEPAAGVPLLGRALRPDLPWESGAPELKVGETQVELIKYFSEGFPDPNRCALNLLELHRARHGNEYPGALSRSSLRNSSQLLMSANLQESFEYLSKLAEVSSLNRMFKHKISVLPKEDAKLFSPYIAQFETRCHMLEFVRSGHHRSYHPNLPISMCIPKENSSFERPLRIVHPRDGTLLGLDDLAPRLRILLKSVDRLHLQVLSRQEIHEASEWMSRRNLLNRYILEQILQPKSSLPLLGHVRAPEDIAPWYSESYGKPNSFGEIQWAILKYFTANLHEENLTHIPPFILATWLHDNYPSWFISGSL</sequence>
<reference evidence="1 2" key="3">
    <citation type="journal article" date="2022" name="Microbiol. Spectr.">
        <title>Folding features and dynamics of 3D genome architecture in plant fungal pathogens.</title>
        <authorList>
            <person name="Xia C."/>
        </authorList>
    </citation>
    <scope>NUCLEOTIDE SEQUENCE [LARGE SCALE GENOMIC DNA]</scope>
    <source>
        <strain evidence="1 2">93-210</strain>
    </source>
</reference>
<feature type="non-terminal residue" evidence="1">
    <location>
        <position position="1"/>
    </location>
</feature>
<dbReference type="Proteomes" id="UP001060170">
    <property type="component" value="Chromosome 6"/>
</dbReference>
<comment type="caution">
    <text evidence="1">The sequence shown here is derived from an EMBL/GenBank/DDBJ whole genome shotgun (WGS) entry which is preliminary data.</text>
</comment>
<dbReference type="EMBL" id="CM045870">
    <property type="protein sequence ID" value="KAI7954177.1"/>
    <property type="molecule type" value="Genomic_DNA"/>
</dbReference>
<name>A0ACC0EJH8_9BASI</name>
<evidence type="ECO:0000313" key="2">
    <source>
        <dbReference type="Proteomes" id="UP001060170"/>
    </source>
</evidence>
<reference evidence="2" key="1">
    <citation type="journal article" date="2018" name="BMC Genomics">
        <title>Genomic insights into host adaptation between the wheat stripe rust pathogen (Puccinia striiformis f. sp. tritici) and the barley stripe rust pathogen (Puccinia striiformis f. sp. hordei).</title>
        <authorList>
            <person name="Xia C."/>
            <person name="Wang M."/>
            <person name="Yin C."/>
            <person name="Cornejo O.E."/>
            <person name="Hulbert S.H."/>
            <person name="Chen X."/>
        </authorList>
    </citation>
    <scope>NUCLEOTIDE SEQUENCE [LARGE SCALE GENOMIC DNA]</scope>
    <source>
        <strain evidence="2">93-210</strain>
    </source>
</reference>
<gene>
    <name evidence="1" type="ORF">MJO28_006724</name>
</gene>